<dbReference type="InterPro" id="IPR016181">
    <property type="entry name" value="Acyl_CoA_acyltransferase"/>
</dbReference>
<gene>
    <name evidence="2" type="ORF">SA2016_1429</name>
</gene>
<dbReference type="Gene3D" id="3.40.630.30">
    <property type="match status" value="1"/>
</dbReference>
<evidence type="ECO:0000259" key="1">
    <source>
        <dbReference type="PROSITE" id="PS51186"/>
    </source>
</evidence>
<proteinExistence type="predicted"/>
<dbReference type="STRING" id="37927.SA2016_1429"/>
<keyword evidence="2" id="KW-0808">Transferase</keyword>
<dbReference type="GO" id="GO:0016747">
    <property type="term" value="F:acyltransferase activity, transferring groups other than amino-acyl groups"/>
    <property type="evidence" value="ECO:0007669"/>
    <property type="project" value="InterPro"/>
</dbReference>
<dbReference type="AlphaFoldDB" id="A0A126ZY56"/>
<feature type="domain" description="N-acetyltransferase" evidence="1">
    <location>
        <begin position="19"/>
        <end position="193"/>
    </location>
</feature>
<dbReference type="Pfam" id="PF13302">
    <property type="entry name" value="Acetyltransf_3"/>
    <property type="match status" value="1"/>
</dbReference>
<dbReference type="Proteomes" id="UP000070134">
    <property type="component" value="Chromosome"/>
</dbReference>
<keyword evidence="3" id="KW-1185">Reference proteome</keyword>
<accession>A0A126ZY56</accession>
<dbReference type="KEGG" id="satk:SA2016_1429"/>
<dbReference type="EMBL" id="CP014518">
    <property type="protein sequence ID" value="AMM32108.1"/>
    <property type="molecule type" value="Genomic_DNA"/>
</dbReference>
<dbReference type="InterPro" id="IPR000182">
    <property type="entry name" value="GNAT_dom"/>
</dbReference>
<organism evidence="2 3">
    <name type="scientific">Sinomonas atrocyanea</name>
    <dbReference type="NCBI Taxonomy" id="37927"/>
    <lineage>
        <taxon>Bacteria</taxon>
        <taxon>Bacillati</taxon>
        <taxon>Actinomycetota</taxon>
        <taxon>Actinomycetes</taxon>
        <taxon>Micrococcales</taxon>
        <taxon>Micrococcaceae</taxon>
        <taxon>Sinomonas</taxon>
    </lineage>
</organism>
<dbReference type="PROSITE" id="PS51186">
    <property type="entry name" value="GNAT"/>
    <property type="match status" value="1"/>
</dbReference>
<name>A0A126ZY56_9MICC</name>
<evidence type="ECO:0000313" key="2">
    <source>
        <dbReference type="EMBL" id="AMM32108.1"/>
    </source>
</evidence>
<evidence type="ECO:0000313" key="3">
    <source>
        <dbReference type="Proteomes" id="UP000070134"/>
    </source>
</evidence>
<protein>
    <submittedName>
        <fullName evidence="2">GCN5 family acetyltransferase</fullName>
    </submittedName>
</protein>
<reference evidence="2 3" key="1">
    <citation type="submission" date="2016-02" db="EMBL/GenBank/DDBJ databases">
        <title>Complete genome of Sinomonas atrocyanea KCTC 3377.</title>
        <authorList>
            <person name="Kim K.M."/>
        </authorList>
    </citation>
    <scope>NUCLEOTIDE SEQUENCE [LARGE SCALE GENOMIC DNA]</scope>
    <source>
        <strain evidence="2 3">KCTC 3377</strain>
    </source>
</reference>
<sequence length="222" mass="24294">MTLEDVWPILRLRLLTPRLELRPLRDEDIPHYVEAARGGLTDPALAPSGRSALSNAWDESPDIAANSARWIWESRLRSHPAAWTVMFGVWSREGEFLGSQDVGATDFAALRTVATGSWLRRSARGLGLGTEMRAAVLLWAFDCLGAEVAQTGAYDWNAPSIGVSRSLGYEPNGEARCEGAPGVVERELRFRLAKAAFRRPGWRLEVHGHGPAAAVLGIPERG</sequence>
<dbReference type="SUPFAM" id="SSF55729">
    <property type="entry name" value="Acyl-CoA N-acyltransferases (Nat)"/>
    <property type="match status" value="1"/>
</dbReference>